<keyword evidence="6" id="KW-0963">Cytoplasm</keyword>
<gene>
    <name evidence="6" type="primary">tilS</name>
    <name evidence="8" type="ORF">BMI91_06435</name>
</gene>
<comment type="caution">
    <text evidence="8">The sequence shown here is derived from an EMBL/GenBank/DDBJ whole genome shotgun (WGS) entry which is preliminary data.</text>
</comment>
<dbReference type="InterPro" id="IPR012795">
    <property type="entry name" value="tRNA_Ile_lys_synt_N"/>
</dbReference>
<organism evidence="8 9">
    <name type="scientific">Thioclava sediminum</name>
    <dbReference type="NCBI Taxonomy" id="1915319"/>
    <lineage>
        <taxon>Bacteria</taxon>
        <taxon>Pseudomonadati</taxon>
        <taxon>Pseudomonadota</taxon>
        <taxon>Alphaproteobacteria</taxon>
        <taxon>Rhodobacterales</taxon>
        <taxon>Paracoccaceae</taxon>
        <taxon>Thioclava</taxon>
    </lineage>
</organism>
<dbReference type="PANTHER" id="PTHR43033">
    <property type="entry name" value="TRNA(ILE)-LYSIDINE SYNTHASE-RELATED"/>
    <property type="match status" value="1"/>
</dbReference>
<evidence type="ECO:0000256" key="1">
    <source>
        <dbReference type="ARBA" id="ARBA00022598"/>
    </source>
</evidence>
<dbReference type="RefSeq" id="WP_244176561.1">
    <property type="nucleotide sequence ID" value="NZ_MPZV01000001.1"/>
</dbReference>
<comment type="similarity">
    <text evidence="6">Belongs to the tRNA(Ile)-lysidine synthase family.</text>
</comment>
<proteinExistence type="inferred from homology"/>
<dbReference type="EC" id="6.3.4.19" evidence="6"/>
<keyword evidence="4 6" id="KW-0067">ATP-binding</keyword>
<dbReference type="Pfam" id="PF01171">
    <property type="entry name" value="ATP_bind_3"/>
    <property type="match status" value="1"/>
</dbReference>
<dbReference type="SUPFAM" id="SSF52402">
    <property type="entry name" value="Adenine nucleotide alpha hydrolases-like"/>
    <property type="match status" value="1"/>
</dbReference>
<sequence>MTLDDIARHGFDPDAPRRVGVAVSGGSDSMAVLVLLAAHFEVAAVTVDHGLRPEAAEEAAFVGRFCADRGTAHTVLRWDGASAEGNLMDAARRARLWLIGAWARENGIAHVALGHTANDQAETFLMRLAREAGLEGLSGMRPRFEAEGVTWHRPFLGQTRESLRDHLRAEGITWIDDPSNANDRFDRVKARQALGALAPLGVDAQAIAGVTANLSAANAALHRLLMAEVARHVSEASGDLLIDAKGFAAMDPELQRRLIVAALRWVSGAEYAPRAAKVQGLLSEVAQPGDRTLHGCRITSSKDAIRITREAQAVADLRVAVEAGAALWDRWELTGPAADVAEVAALGEAGLRQCPDWRDTGLPRASLAASPAIWRGETLVAAPIAGFGAGWRARISRDAFATWLIRR</sequence>
<evidence type="ECO:0000256" key="5">
    <source>
        <dbReference type="ARBA" id="ARBA00048539"/>
    </source>
</evidence>
<reference evidence="8 9" key="1">
    <citation type="submission" date="2016-11" db="EMBL/GenBank/DDBJ databases">
        <title>A multilocus sequence analysis scheme for characterization of bacteria in the genus Thioclava.</title>
        <authorList>
            <person name="Liu Y."/>
            <person name="Shao Z."/>
        </authorList>
    </citation>
    <scope>NUCLEOTIDE SEQUENCE [LARGE SCALE GENOMIC DNA]</scope>
    <source>
        <strain evidence="8 9">TAW-CT134</strain>
    </source>
</reference>
<keyword evidence="9" id="KW-1185">Reference proteome</keyword>
<evidence type="ECO:0000256" key="6">
    <source>
        <dbReference type="HAMAP-Rule" id="MF_01161"/>
    </source>
</evidence>
<dbReference type="HAMAP" id="MF_01161">
    <property type="entry name" value="tRNA_Ile_lys_synt"/>
    <property type="match status" value="1"/>
</dbReference>
<evidence type="ECO:0000256" key="4">
    <source>
        <dbReference type="ARBA" id="ARBA00022840"/>
    </source>
</evidence>
<dbReference type="NCBIfam" id="TIGR02432">
    <property type="entry name" value="lysidine_TilS_N"/>
    <property type="match status" value="1"/>
</dbReference>
<keyword evidence="1 6" id="KW-0436">Ligase</keyword>
<evidence type="ECO:0000259" key="7">
    <source>
        <dbReference type="Pfam" id="PF01171"/>
    </source>
</evidence>
<feature type="binding site" evidence="6">
    <location>
        <begin position="24"/>
        <end position="29"/>
    </location>
    <ligand>
        <name>ATP</name>
        <dbReference type="ChEBI" id="CHEBI:30616"/>
    </ligand>
</feature>
<evidence type="ECO:0000313" key="9">
    <source>
        <dbReference type="Proteomes" id="UP000190787"/>
    </source>
</evidence>
<dbReference type="Proteomes" id="UP000190787">
    <property type="component" value="Unassembled WGS sequence"/>
</dbReference>
<dbReference type="Gene3D" id="3.40.50.620">
    <property type="entry name" value="HUPs"/>
    <property type="match status" value="1"/>
</dbReference>
<name>A0ABX3N2E3_9RHOB</name>
<protein>
    <recommendedName>
        <fullName evidence="6">tRNA(Ile)-lysidine synthase</fullName>
        <ecNumber evidence="6">6.3.4.19</ecNumber>
    </recommendedName>
    <alternativeName>
        <fullName evidence="6">tRNA(Ile)-2-lysyl-cytidine synthase</fullName>
    </alternativeName>
    <alternativeName>
        <fullName evidence="6">tRNA(Ile)-lysidine synthetase</fullName>
    </alternativeName>
</protein>
<dbReference type="InterPro" id="IPR011063">
    <property type="entry name" value="TilS/TtcA_N"/>
</dbReference>
<comment type="function">
    <text evidence="6">Ligates lysine onto the cytidine present at position 34 of the AUA codon-specific tRNA(Ile) that contains the anticodon CAU, in an ATP-dependent manner. Cytidine is converted to lysidine, thus changing the amino acid specificity of the tRNA from methionine to isoleucine.</text>
</comment>
<keyword evidence="2 6" id="KW-0819">tRNA processing</keyword>
<comment type="domain">
    <text evidence="6">The N-terminal region contains the highly conserved SGGXDS motif, predicted to be a P-loop motif involved in ATP binding.</text>
</comment>
<accession>A0ABX3N2E3</accession>
<comment type="subcellular location">
    <subcellularLocation>
        <location evidence="6">Cytoplasm</location>
    </subcellularLocation>
</comment>
<feature type="domain" description="tRNA(Ile)-lysidine/2-thiocytidine synthase N-terminal" evidence="7">
    <location>
        <begin position="19"/>
        <end position="192"/>
    </location>
</feature>
<evidence type="ECO:0000256" key="2">
    <source>
        <dbReference type="ARBA" id="ARBA00022694"/>
    </source>
</evidence>
<evidence type="ECO:0000256" key="3">
    <source>
        <dbReference type="ARBA" id="ARBA00022741"/>
    </source>
</evidence>
<comment type="catalytic activity">
    <reaction evidence="5 6">
        <text>cytidine(34) in tRNA(Ile2) + L-lysine + ATP = lysidine(34) in tRNA(Ile2) + AMP + diphosphate + H(+)</text>
        <dbReference type="Rhea" id="RHEA:43744"/>
        <dbReference type="Rhea" id="RHEA-COMP:10625"/>
        <dbReference type="Rhea" id="RHEA-COMP:10670"/>
        <dbReference type="ChEBI" id="CHEBI:15378"/>
        <dbReference type="ChEBI" id="CHEBI:30616"/>
        <dbReference type="ChEBI" id="CHEBI:32551"/>
        <dbReference type="ChEBI" id="CHEBI:33019"/>
        <dbReference type="ChEBI" id="CHEBI:82748"/>
        <dbReference type="ChEBI" id="CHEBI:83665"/>
        <dbReference type="ChEBI" id="CHEBI:456215"/>
        <dbReference type="EC" id="6.3.4.19"/>
    </reaction>
</comment>
<keyword evidence="3 6" id="KW-0547">Nucleotide-binding</keyword>
<dbReference type="InterPro" id="IPR012094">
    <property type="entry name" value="tRNA_Ile_lys_synt"/>
</dbReference>
<dbReference type="CDD" id="cd01992">
    <property type="entry name" value="TilS_N"/>
    <property type="match status" value="1"/>
</dbReference>
<evidence type="ECO:0000313" key="8">
    <source>
        <dbReference type="EMBL" id="OOY26018.1"/>
    </source>
</evidence>
<dbReference type="EMBL" id="MPZV01000001">
    <property type="protein sequence ID" value="OOY26018.1"/>
    <property type="molecule type" value="Genomic_DNA"/>
</dbReference>
<dbReference type="InterPro" id="IPR014729">
    <property type="entry name" value="Rossmann-like_a/b/a_fold"/>
</dbReference>
<dbReference type="PANTHER" id="PTHR43033:SF1">
    <property type="entry name" value="TRNA(ILE)-LYSIDINE SYNTHASE-RELATED"/>
    <property type="match status" value="1"/>
</dbReference>